<proteinExistence type="predicted"/>
<comment type="caution">
    <text evidence="3">The sequence shown here is derived from an EMBL/GenBank/DDBJ whole genome shotgun (WGS) entry which is preliminary data.</text>
</comment>
<keyword evidence="3" id="KW-0540">Nuclease</keyword>
<feature type="compositionally biased region" description="Basic and acidic residues" evidence="1">
    <location>
        <begin position="166"/>
        <end position="185"/>
    </location>
</feature>
<reference evidence="3" key="1">
    <citation type="submission" date="2020-01" db="EMBL/GenBank/DDBJ databases">
        <title>Whole-genome analyses of novel actinobacteria.</title>
        <authorList>
            <person name="Sahin N."/>
        </authorList>
    </citation>
    <scope>NUCLEOTIDE SEQUENCE</scope>
    <source>
        <strain evidence="3">YC537</strain>
    </source>
</reference>
<feature type="region of interest" description="Disordered" evidence="1">
    <location>
        <begin position="156"/>
        <end position="215"/>
    </location>
</feature>
<evidence type="ECO:0000256" key="1">
    <source>
        <dbReference type="SAM" id="MobiDB-lite"/>
    </source>
</evidence>
<evidence type="ECO:0000313" key="4">
    <source>
        <dbReference type="Proteomes" id="UP000598297"/>
    </source>
</evidence>
<dbReference type="Pfam" id="PF03372">
    <property type="entry name" value="Exo_endo_phos"/>
    <property type="match status" value="1"/>
</dbReference>
<sequence>MVWGVLALAVTGWFCRPYGDAAAPDGPAAAQVRVLTSNVEYGGATEELIRAVVREKPDLVFVQECDLRCSGALERRLGERFPHRSLVEATGAEGSAILSRYPLRRTAGVRGTLGMPGAVADVEGHAVRLQLAHPMPPVPGGVGLWRSELDGLRDEAAGAGAGAEAATDRDTATGTDTRTDTDTRTRTRTGTGKATVTRTDTGTGIRTERNPGTDQPTILAGDFNAGQDHAAFRRILDTGLRDSTRLAGGTRTPTWPASTAPPLGTQIDHVLVSRHFAARDARFLDLAHTDHRSLVVDLTLHSTLHSGKGR</sequence>
<evidence type="ECO:0000259" key="2">
    <source>
        <dbReference type="Pfam" id="PF03372"/>
    </source>
</evidence>
<dbReference type="AlphaFoldDB" id="A0A964XNN6"/>
<feature type="compositionally biased region" description="Low complexity" evidence="1">
    <location>
        <begin position="188"/>
        <end position="205"/>
    </location>
</feature>
<name>A0A964XNN6_9ACTN</name>
<dbReference type="EMBL" id="JAAAHS010000354">
    <property type="protein sequence ID" value="NBE55675.1"/>
    <property type="molecule type" value="Genomic_DNA"/>
</dbReference>
<gene>
    <name evidence="3" type="ORF">GUY60_30435</name>
</gene>
<dbReference type="InterPro" id="IPR005135">
    <property type="entry name" value="Endo/exonuclease/phosphatase"/>
</dbReference>
<protein>
    <submittedName>
        <fullName evidence="3">Endonuclease/exonuclease/phosphatase family protein</fullName>
    </submittedName>
</protein>
<dbReference type="SUPFAM" id="SSF56219">
    <property type="entry name" value="DNase I-like"/>
    <property type="match status" value="1"/>
</dbReference>
<accession>A0A964XNN6</accession>
<feature type="domain" description="Endonuclease/exonuclease/phosphatase" evidence="2">
    <location>
        <begin position="35"/>
        <end position="291"/>
    </location>
</feature>
<keyword evidence="4" id="KW-1185">Reference proteome</keyword>
<dbReference type="Gene3D" id="3.60.10.10">
    <property type="entry name" value="Endonuclease/exonuclease/phosphatase"/>
    <property type="match status" value="1"/>
</dbReference>
<dbReference type="InterPro" id="IPR036691">
    <property type="entry name" value="Endo/exonu/phosph_ase_sf"/>
</dbReference>
<dbReference type="Proteomes" id="UP000598297">
    <property type="component" value="Unassembled WGS sequence"/>
</dbReference>
<dbReference type="OrthoDB" id="2340043at2"/>
<evidence type="ECO:0000313" key="3">
    <source>
        <dbReference type="EMBL" id="NBE55675.1"/>
    </source>
</evidence>
<keyword evidence="3" id="KW-0378">Hydrolase</keyword>
<keyword evidence="3" id="KW-0255">Endonuclease</keyword>
<organism evidence="3 4">
    <name type="scientific">Streptomyces boluensis</name>
    <dbReference type="NCBI Taxonomy" id="1775135"/>
    <lineage>
        <taxon>Bacteria</taxon>
        <taxon>Bacillati</taxon>
        <taxon>Actinomycetota</taxon>
        <taxon>Actinomycetes</taxon>
        <taxon>Kitasatosporales</taxon>
        <taxon>Streptomycetaceae</taxon>
        <taxon>Streptomyces</taxon>
    </lineage>
</organism>
<dbReference type="GO" id="GO:0004519">
    <property type="term" value="F:endonuclease activity"/>
    <property type="evidence" value="ECO:0007669"/>
    <property type="project" value="UniProtKB-KW"/>
</dbReference>